<proteinExistence type="predicted"/>
<sequence>MDTNQARDSAGTALTQPSFRVDSQGSQTTSSIEDDVAKIIGPMEGGKVTKVDTIFLQQEIDDIKTKERASGFKFQPFKNLKSKFKAKRKRQKEAIDSAKRTLLSDELDLRAANKYDHEYRKFIDKSYFAARNATAQQTEAEMESCFMDVEQAFNKALTNYFKERYNILVTQTIPNAAAEPAKVAKAPPRSIRRPKILGKSDADECTYPFPKPDSPHHL</sequence>
<feature type="region of interest" description="Disordered" evidence="1">
    <location>
        <begin position="180"/>
        <end position="218"/>
    </location>
</feature>
<evidence type="ECO:0000313" key="2">
    <source>
        <dbReference type="EMBL" id="KTB00343.1"/>
    </source>
</evidence>
<dbReference type="VEuPathDB" id="FungiDB:GVI51_M10989"/>
<gene>
    <name evidence="2" type="ORF">AO440_004330</name>
</gene>
<dbReference type="AlphaFoldDB" id="A0A0W0EI94"/>
<reference evidence="2 3" key="1">
    <citation type="submission" date="2015-10" db="EMBL/GenBank/DDBJ databases">
        <title>Draft genomes sequences of Candida glabrata isolates 1A, 1B, 2A, 2B, 3A and 3B.</title>
        <authorList>
            <person name="Haavelsrud O.E."/>
            <person name="Gaustad P."/>
        </authorList>
    </citation>
    <scope>NUCLEOTIDE SEQUENCE [LARGE SCALE GENOMIC DNA]</scope>
    <source>
        <strain evidence="2">910700640</strain>
    </source>
</reference>
<dbReference type="VEuPathDB" id="FungiDB:GWK60_M10967"/>
<name>A0A0W0EI94_CANGB</name>
<feature type="region of interest" description="Disordered" evidence="1">
    <location>
        <begin position="1"/>
        <end position="32"/>
    </location>
</feature>
<accession>A0A0W0EI94</accession>
<protein>
    <submittedName>
        <fullName evidence="2">Uncharacterized protein</fullName>
    </submittedName>
</protein>
<evidence type="ECO:0000256" key="1">
    <source>
        <dbReference type="SAM" id="MobiDB-lite"/>
    </source>
</evidence>
<dbReference type="PhylomeDB" id="A0A0W0EI94"/>
<organism evidence="2 3">
    <name type="scientific">Candida glabrata</name>
    <name type="common">Yeast</name>
    <name type="synonym">Torulopsis glabrata</name>
    <dbReference type="NCBI Taxonomy" id="5478"/>
    <lineage>
        <taxon>Eukaryota</taxon>
        <taxon>Fungi</taxon>
        <taxon>Dikarya</taxon>
        <taxon>Ascomycota</taxon>
        <taxon>Saccharomycotina</taxon>
        <taxon>Saccharomycetes</taxon>
        <taxon>Saccharomycetales</taxon>
        <taxon>Saccharomycetaceae</taxon>
        <taxon>Nakaseomyces</taxon>
    </lineage>
</organism>
<dbReference type="VEuPathDB" id="FungiDB:CAGL0M11088g"/>
<dbReference type="EMBL" id="LLZZ01000139">
    <property type="protein sequence ID" value="KTB00343.1"/>
    <property type="molecule type" value="Genomic_DNA"/>
</dbReference>
<comment type="caution">
    <text evidence="2">The sequence shown here is derived from an EMBL/GenBank/DDBJ whole genome shotgun (WGS) entry which is preliminary data.</text>
</comment>
<feature type="compositionally biased region" description="Polar residues" evidence="1">
    <location>
        <begin position="1"/>
        <end position="31"/>
    </location>
</feature>
<evidence type="ECO:0000313" key="3">
    <source>
        <dbReference type="Proteomes" id="UP000054886"/>
    </source>
</evidence>
<dbReference type="Proteomes" id="UP000054886">
    <property type="component" value="Unassembled WGS sequence"/>
</dbReference>
<dbReference type="VEuPathDB" id="FungiDB:B1J91_M11088g"/>